<keyword evidence="2" id="KW-0560">Oxidoreductase</keyword>
<evidence type="ECO:0000256" key="3">
    <source>
        <dbReference type="SAM" id="MobiDB-lite"/>
    </source>
</evidence>
<name>A0A4S4EMU4_CAMSN</name>
<dbReference type="PANTHER" id="PTHR10366:SF852">
    <property type="entry name" value="CINNAMOYL-COA REDUCTASE CAD2"/>
    <property type="match status" value="1"/>
</dbReference>
<dbReference type="EMBL" id="SDRB02003507">
    <property type="protein sequence ID" value="THG17554.1"/>
    <property type="molecule type" value="Genomic_DNA"/>
</dbReference>
<proteinExistence type="predicted"/>
<evidence type="ECO:0008006" key="6">
    <source>
        <dbReference type="Google" id="ProtNLM"/>
    </source>
</evidence>
<dbReference type="Proteomes" id="UP000306102">
    <property type="component" value="Unassembled WGS sequence"/>
</dbReference>
<accession>A0A4S4EMU4</accession>
<dbReference type="AlphaFoldDB" id="A0A4S4EMU4"/>
<protein>
    <recommendedName>
        <fullName evidence="6">3-beta hydroxysteroid dehydrogenase/isomerase domain-containing protein</fullName>
    </recommendedName>
</protein>
<organism evidence="4 5">
    <name type="scientific">Camellia sinensis var. sinensis</name>
    <name type="common">China tea</name>
    <dbReference type="NCBI Taxonomy" id="542762"/>
    <lineage>
        <taxon>Eukaryota</taxon>
        <taxon>Viridiplantae</taxon>
        <taxon>Streptophyta</taxon>
        <taxon>Embryophyta</taxon>
        <taxon>Tracheophyta</taxon>
        <taxon>Spermatophyta</taxon>
        <taxon>Magnoliopsida</taxon>
        <taxon>eudicotyledons</taxon>
        <taxon>Gunneridae</taxon>
        <taxon>Pentapetalae</taxon>
        <taxon>asterids</taxon>
        <taxon>Ericales</taxon>
        <taxon>Theaceae</taxon>
        <taxon>Camellia</taxon>
    </lineage>
</organism>
<keyword evidence="1" id="KW-0521">NADP</keyword>
<reference evidence="4 5" key="1">
    <citation type="journal article" date="2018" name="Proc. Natl. Acad. Sci. U.S.A.">
        <title>Draft genome sequence of Camellia sinensis var. sinensis provides insights into the evolution of the tea genome and tea quality.</title>
        <authorList>
            <person name="Wei C."/>
            <person name="Yang H."/>
            <person name="Wang S."/>
            <person name="Zhao J."/>
            <person name="Liu C."/>
            <person name="Gao L."/>
            <person name="Xia E."/>
            <person name="Lu Y."/>
            <person name="Tai Y."/>
            <person name="She G."/>
            <person name="Sun J."/>
            <person name="Cao H."/>
            <person name="Tong W."/>
            <person name="Gao Q."/>
            <person name="Li Y."/>
            <person name="Deng W."/>
            <person name="Jiang X."/>
            <person name="Wang W."/>
            <person name="Chen Q."/>
            <person name="Zhang S."/>
            <person name="Li H."/>
            <person name="Wu J."/>
            <person name="Wang P."/>
            <person name="Li P."/>
            <person name="Shi C."/>
            <person name="Zheng F."/>
            <person name="Jian J."/>
            <person name="Huang B."/>
            <person name="Shan D."/>
            <person name="Shi M."/>
            <person name="Fang C."/>
            <person name="Yue Y."/>
            <person name="Li F."/>
            <person name="Li D."/>
            <person name="Wei S."/>
            <person name="Han B."/>
            <person name="Jiang C."/>
            <person name="Yin Y."/>
            <person name="Xia T."/>
            <person name="Zhang Z."/>
            <person name="Bennetzen J.L."/>
            <person name="Zhao S."/>
            <person name="Wan X."/>
        </authorList>
    </citation>
    <scope>NUCLEOTIDE SEQUENCE [LARGE SCALE GENOMIC DNA]</scope>
    <source>
        <strain evidence="5">cv. Shuchazao</strain>
        <tissue evidence="4">Leaf</tissue>
    </source>
</reference>
<keyword evidence="5" id="KW-1185">Reference proteome</keyword>
<dbReference type="SUPFAM" id="SSF51735">
    <property type="entry name" value="NAD(P)-binding Rossmann-fold domains"/>
    <property type="match status" value="1"/>
</dbReference>
<dbReference type="PANTHER" id="PTHR10366">
    <property type="entry name" value="NAD DEPENDENT EPIMERASE/DEHYDRATASE"/>
    <property type="match status" value="1"/>
</dbReference>
<dbReference type="GO" id="GO:0016616">
    <property type="term" value="F:oxidoreductase activity, acting on the CH-OH group of donors, NAD or NADP as acceptor"/>
    <property type="evidence" value="ECO:0007669"/>
    <property type="project" value="TreeGrafter"/>
</dbReference>
<comment type="caution">
    <text evidence="4">The sequence shown here is derived from an EMBL/GenBank/DDBJ whole genome shotgun (WGS) entry which is preliminary data.</text>
</comment>
<dbReference type="InterPro" id="IPR050425">
    <property type="entry name" value="NAD(P)_dehydrat-like"/>
</dbReference>
<dbReference type="InterPro" id="IPR036291">
    <property type="entry name" value="NAD(P)-bd_dom_sf"/>
</dbReference>
<dbReference type="Gene3D" id="3.40.50.720">
    <property type="entry name" value="NAD(P)-binding Rossmann-like Domain"/>
    <property type="match status" value="1"/>
</dbReference>
<sequence>MKYDDVVVPVLQMYKASKDAFYIGEKKMSIHDNDIKLTFGVGCGTKPMDISYIDLNDSDKDINIPFSSPPGARAIVIASISQPDIIDMLVKENRKAWGITRQLLVWKGDSKSRYVYFDDIVYLIREELIHNNLIRRRQTTYLHLMEPRRDFTCLKQTYWKKVPLIVLLSYYCIWYQSLQGQTKTKPKLIQPVQLTNLAEAELIEPALNGTLNVLGSCAKNPTVKRVVLTSSVAAVAYNGRPRTSDVIIDETWFSDPESCKENKDPFEEETGMPHVGLSNSEL</sequence>
<gene>
    <name evidence="4" type="ORF">TEA_004942</name>
</gene>
<evidence type="ECO:0000313" key="4">
    <source>
        <dbReference type="EMBL" id="THG17554.1"/>
    </source>
</evidence>
<evidence type="ECO:0000256" key="2">
    <source>
        <dbReference type="ARBA" id="ARBA00023002"/>
    </source>
</evidence>
<evidence type="ECO:0000313" key="5">
    <source>
        <dbReference type="Proteomes" id="UP000306102"/>
    </source>
</evidence>
<feature type="region of interest" description="Disordered" evidence="3">
    <location>
        <begin position="258"/>
        <end position="282"/>
    </location>
</feature>
<evidence type="ECO:0000256" key="1">
    <source>
        <dbReference type="ARBA" id="ARBA00022857"/>
    </source>
</evidence>
<dbReference type="STRING" id="542762.A0A4S4EMU4"/>